<evidence type="ECO:0000313" key="2">
    <source>
        <dbReference type="EMBL" id="SDX44060.1"/>
    </source>
</evidence>
<dbReference type="AlphaFoldDB" id="A0A1H3BPZ3"/>
<sequence length="192" mass="20039">MPGTNAVPPAHGPRIMLDACVLYPTVLRELLLGVAAAGGFTPLWSPRILAEWQHAAGRLGPGGAAVASGEIALMRARWPGAEITPAPGVEDQLDLPDAADKHVLAAAITAPATAIVTLNLRDFPARALDGHGLRAIGPDDFLMDLWLQDAMLVEGPVAATVARTEAVSGRPQPLRALLKRARLPRLGKALAS</sequence>
<evidence type="ECO:0000259" key="1">
    <source>
        <dbReference type="Pfam" id="PF13470"/>
    </source>
</evidence>
<dbReference type="RefSeq" id="WP_092890954.1">
    <property type="nucleotide sequence ID" value="NZ_CP061498.1"/>
</dbReference>
<name>A0A1H3BPZ3_9RHOB</name>
<dbReference type="OrthoDB" id="211933at2"/>
<reference evidence="2 3" key="1">
    <citation type="submission" date="2016-10" db="EMBL/GenBank/DDBJ databases">
        <authorList>
            <person name="de Groot N.N."/>
        </authorList>
    </citation>
    <scope>NUCLEOTIDE SEQUENCE [LARGE SCALE GENOMIC DNA]</scope>
    <source>
        <strain evidence="2 3">CGMCC 1.8894</strain>
    </source>
</reference>
<evidence type="ECO:0000313" key="3">
    <source>
        <dbReference type="Proteomes" id="UP000198539"/>
    </source>
</evidence>
<protein>
    <submittedName>
        <fullName evidence="2">PIN domain-containing protein</fullName>
    </submittedName>
</protein>
<gene>
    <name evidence="2" type="ORF">SAMN04488238_108140</name>
</gene>
<dbReference type="Pfam" id="PF13470">
    <property type="entry name" value="PIN_3"/>
    <property type="match status" value="1"/>
</dbReference>
<dbReference type="Proteomes" id="UP000198539">
    <property type="component" value="Unassembled WGS sequence"/>
</dbReference>
<proteinExistence type="predicted"/>
<dbReference type="InterPro" id="IPR002716">
    <property type="entry name" value="PIN_dom"/>
</dbReference>
<dbReference type="NCBIfam" id="NF046100">
    <property type="entry name" value="RSP_2648_fam_PIN"/>
    <property type="match status" value="1"/>
</dbReference>
<accession>A0A1H3BPZ3</accession>
<dbReference type="STRING" id="564137.SAMN04488238_108140"/>
<feature type="domain" description="PIN" evidence="1">
    <location>
        <begin position="14"/>
        <end position="120"/>
    </location>
</feature>
<organism evidence="2 3">
    <name type="scientific">Roseicitreum antarcticum</name>
    <dbReference type="NCBI Taxonomy" id="564137"/>
    <lineage>
        <taxon>Bacteria</taxon>
        <taxon>Pseudomonadati</taxon>
        <taxon>Pseudomonadota</taxon>
        <taxon>Alphaproteobacteria</taxon>
        <taxon>Rhodobacterales</taxon>
        <taxon>Paracoccaceae</taxon>
        <taxon>Roseicitreum</taxon>
    </lineage>
</organism>
<dbReference type="EMBL" id="FNOM01000008">
    <property type="protein sequence ID" value="SDX44060.1"/>
    <property type="molecule type" value="Genomic_DNA"/>
</dbReference>
<keyword evidence="3" id="KW-1185">Reference proteome</keyword>